<keyword evidence="2" id="KW-1185">Reference proteome</keyword>
<evidence type="ECO:0000313" key="2">
    <source>
        <dbReference type="Proteomes" id="UP000614047"/>
    </source>
</evidence>
<proteinExistence type="predicted"/>
<sequence length="55" mass="5486">MPEGMGPRVRPSPRLARCAELGGAVVSGPKGQGPGAYCVIQDPAGAVLALMQNPG</sequence>
<dbReference type="InterPro" id="IPR029068">
    <property type="entry name" value="Glyas_Bleomycin-R_OHBP_Dase"/>
</dbReference>
<dbReference type="AlphaFoldDB" id="A0A931DW14"/>
<dbReference type="GO" id="GO:0016829">
    <property type="term" value="F:lyase activity"/>
    <property type="evidence" value="ECO:0007669"/>
    <property type="project" value="UniProtKB-KW"/>
</dbReference>
<dbReference type="Proteomes" id="UP000614047">
    <property type="component" value="Unassembled WGS sequence"/>
</dbReference>
<protein>
    <submittedName>
        <fullName evidence="1">Enzyme related to lactoylglutathione lyase</fullName>
    </submittedName>
</protein>
<accession>A0A931DW14</accession>
<keyword evidence="1" id="KW-0456">Lyase</keyword>
<organism evidence="1 2">
    <name type="scientific">Actinomadura viridis</name>
    <dbReference type="NCBI Taxonomy" id="58110"/>
    <lineage>
        <taxon>Bacteria</taxon>
        <taxon>Bacillati</taxon>
        <taxon>Actinomycetota</taxon>
        <taxon>Actinomycetes</taxon>
        <taxon>Streptosporangiales</taxon>
        <taxon>Thermomonosporaceae</taxon>
        <taxon>Actinomadura</taxon>
    </lineage>
</organism>
<evidence type="ECO:0000313" key="1">
    <source>
        <dbReference type="EMBL" id="MBG6093773.1"/>
    </source>
</evidence>
<reference evidence="1" key="1">
    <citation type="submission" date="2020-11" db="EMBL/GenBank/DDBJ databases">
        <title>Sequencing the genomes of 1000 actinobacteria strains.</title>
        <authorList>
            <person name="Klenk H.-P."/>
        </authorList>
    </citation>
    <scope>NUCLEOTIDE SEQUENCE</scope>
    <source>
        <strain evidence="1">DSM 43175</strain>
    </source>
</reference>
<dbReference type="EMBL" id="JADOUA010000001">
    <property type="protein sequence ID" value="MBG6093773.1"/>
    <property type="molecule type" value="Genomic_DNA"/>
</dbReference>
<comment type="caution">
    <text evidence="1">The sequence shown here is derived from an EMBL/GenBank/DDBJ whole genome shotgun (WGS) entry which is preliminary data.</text>
</comment>
<dbReference type="RefSeq" id="WP_197015789.1">
    <property type="nucleotide sequence ID" value="NZ_BAABES010000003.1"/>
</dbReference>
<name>A0A931DW14_9ACTN</name>
<gene>
    <name evidence="1" type="ORF">IW256_007886</name>
</gene>
<dbReference type="SUPFAM" id="SSF54593">
    <property type="entry name" value="Glyoxalase/Bleomycin resistance protein/Dihydroxybiphenyl dioxygenase"/>
    <property type="match status" value="1"/>
</dbReference>
<dbReference type="Gene3D" id="3.10.180.10">
    <property type="entry name" value="2,3-Dihydroxybiphenyl 1,2-Dioxygenase, domain 1"/>
    <property type="match status" value="1"/>
</dbReference>